<keyword evidence="2" id="KW-0645">Protease</keyword>
<name>A0A8J9UYB6_9NEOP</name>
<dbReference type="InterPro" id="IPR013128">
    <property type="entry name" value="Peptidase_C1A"/>
</dbReference>
<keyword evidence="3" id="KW-0378">Hydrolase</keyword>
<dbReference type="AlphaFoldDB" id="A0A8J9UYB6"/>
<protein>
    <submittedName>
        <fullName evidence="9">Uncharacterized protein</fullName>
    </submittedName>
</protein>
<evidence type="ECO:0000313" key="10">
    <source>
        <dbReference type="Proteomes" id="UP000838878"/>
    </source>
</evidence>
<comment type="similarity">
    <text evidence="1">Belongs to the peptidase C1 family.</text>
</comment>
<dbReference type="PROSITE" id="PS00139">
    <property type="entry name" value="THIOL_PROTEASE_CYS"/>
    <property type="match status" value="1"/>
</dbReference>
<feature type="non-terminal residue" evidence="9">
    <location>
        <position position="630"/>
    </location>
</feature>
<dbReference type="Gene3D" id="3.90.70.10">
    <property type="entry name" value="Cysteine proteinases"/>
    <property type="match status" value="1"/>
</dbReference>
<evidence type="ECO:0000256" key="1">
    <source>
        <dbReference type="ARBA" id="ARBA00008455"/>
    </source>
</evidence>
<keyword evidence="4" id="KW-0788">Thiol protease</keyword>
<dbReference type="InterPro" id="IPR013201">
    <property type="entry name" value="Prot_inhib_I29"/>
</dbReference>
<dbReference type="CDD" id="cd02248">
    <property type="entry name" value="Peptidase_C1A"/>
    <property type="match status" value="1"/>
</dbReference>
<evidence type="ECO:0000256" key="3">
    <source>
        <dbReference type="ARBA" id="ARBA00022801"/>
    </source>
</evidence>
<sequence length="630" mass="71509">MDLGLDMTWHYIWAPVKIMSDKCLAMATNLIETSNLASHYCAKVCAQTQMHSPYFCPSCTPVERLLSTTSESQGAGPTALRDLRGMSDVCQVESSSRRVLYLTPTSSLLLVGSTLIADGSKDADIITEYHLRGESMDLMSGVLKPFEAWYSQKNNSSRIDYYGGMVKNFYIGENDENVTKCYLVYPKTTEEITNKMTCSGFNTDGEPQNIFPSLETFIYTDEVTYNNKIVQVWQSDSLEYGEKEMNTIYLHEDKGSYIPVWLEMKTYNEWSGALTTHRITRYFDVKEPAEEDFDITKVKECEDEEIVSMDIKDSGTANAYPSETDEAFFSFKIQHKKNYKGDEHEMRRKIFQNNLREVIEHNRKNLSYKKTINEFSDRTDEELAYLTATKPSIITHIGSVPFPYSEEEVNRLAEELPENYDMRIDGYISVVKSQGSCGSCWSFSTTAAVEGALARSNGDRVLDLSEQSLVDCSWGYFNGGCHGGMIKSTFEYILEHGIPTERDYGSYLEEDGYCKLENMTDLYRIKGFARIPPMSVDAMKLVLYKYGPITVTINANPIMNYASGIFYDIECNQGRSNHGVTVVGYGVRDGATYFIVKNSWGENWGEDGYILFSTLNNNCNILEEGFYPIV</sequence>
<evidence type="ECO:0000256" key="2">
    <source>
        <dbReference type="ARBA" id="ARBA00022670"/>
    </source>
</evidence>
<dbReference type="GO" id="GO:0008234">
    <property type="term" value="F:cysteine-type peptidase activity"/>
    <property type="evidence" value="ECO:0007669"/>
    <property type="project" value="UniProtKB-KW"/>
</dbReference>
<dbReference type="SMART" id="SM00848">
    <property type="entry name" value="Inhibitor_I29"/>
    <property type="match status" value="1"/>
</dbReference>
<dbReference type="EMBL" id="OV170227">
    <property type="protein sequence ID" value="CAH0728017.1"/>
    <property type="molecule type" value="Genomic_DNA"/>
</dbReference>
<dbReference type="InterPro" id="IPR000169">
    <property type="entry name" value="Pept_cys_AS"/>
</dbReference>
<dbReference type="OrthoDB" id="65740at2759"/>
<evidence type="ECO:0000259" key="7">
    <source>
        <dbReference type="SMART" id="SM00645"/>
    </source>
</evidence>
<evidence type="ECO:0000256" key="6">
    <source>
        <dbReference type="ARBA" id="ARBA00023157"/>
    </source>
</evidence>
<dbReference type="SUPFAM" id="SSF54001">
    <property type="entry name" value="Cysteine proteinases"/>
    <property type="match status" value="1"/>
</dbReference>
<reference evidence="9" key="1">
    <citation type="submission" date="2021-12" db="EMBL/GenBank/DDBJ databases">
        <authorList>
            <person name="Martin H S."/>
        </authorList>
    </citation>
    <scope>NUCLEOTIDE SEQUENCE</scope>
</reference>
<evidence type="ECO:0000256" key="4">
    <source>
        <dbReference type="ARBA" id="ARBA00022807"/>
    </source>
</evidence>
<keyword evidence="5" id="KW-0865">Zymogen</keyword>
<dbReference type="InterPro" id="IPR000668">
    <property type="entry name" value="Peptidase_C1A_C"/>
</dbReference>
<dbReference type="Proteomes" id="UP000838878">
    <property type="component" value="Chromosome 7"/>
</dbReference>
<dbReference type="GO" id="GO:0006508">
    <property type="term" value="P:proteolysis"/>
    <property type="evidence" value="ECO:0007669"/>
    <property type="project" value="UniProtKB-KW"/>
</dbReference>
<dbReference type="InterPro" id="IPR039417">
    <property type="entry name" value="Peptidase_C1A_papain-like"/>
</dbReference>
<dbReference type="Pfam" id="PF00112">
    <property type="entry name" value="Peptidase_C1"/>
    <property type="match status" value="1"/>
</dbReference>
<accession>A0A8J9UYB6</accession>
<evidence type="ECO:0000313" key="9">
    <source>
        <dbReference type="EMBL" id="CAH0728017.1"/>
    </source>
</evidence>
<dbReference type="PANTHER" id="PTHR12411">
    <property type="entry name" value="CYSTEINE PROTEASE FAMILY C1-RELATED"/>
    <property type="match status" value="1"/>
</dbReference>
<dbReference type="PRINTS" id="PR00705">
    <property type="entry name" value="PAPAIN"/>
</dbReference>
<dbReference type="PROSITE" id="PS00639">
    <property type="entry name" value="THIOL_PROTEASE_HIS"/>
    <property type="match status" value="1"/>
</dbReference>
<evidence type="ECO:0000256" key="5">
    <source>
        <dbReference type="ARBA" id="ARBA00023145"/>
    </source>
</evidence>
<dbReference type="SMART" id="SM00645">
    <property type="entry name" value="Pept_C1"/>
    <property type="match status" value="1"/>
</dbReference>
<dbReference type="InterPro" id="IPR038765">
    <property type="entry name" value="Papain-like_cys_pep_sf"/>
</dbReference>
<feature type="domain" description="Peptidase C1A papain C-terminal" evidence="7">
    <location>
        <begin position="416"/>
        <end position="629"/>
    </location>
</feature>
<feature type="domain" description="Cathepsin propeptide inhibitor" evidence="8">
    <location>
        <begin position="328"/>
        <end position="383"/>
    </location>
</feature>
<keyword evidence="6" id="KW-1015">Disulfide bond</keyword>
<dbReference type="FunFam" id="3.90.70.10:FF:000332">
    <property type="entry name" value="Cathepsin L1"/>
    <property type="match status" value="1"/>
</dbReference>
<proteinExistence type="inferred from homology"/>
<dbReference type="InterPro" id="IPR025660">
    <property type="entry name" value="Pept_his_AS"/>
</dbReference>
<organism evidence="9 10">
    <name type="scientific">Brenthis ino</name>
    <name type="common">lesser marbled fritillary</name>
    <dbReference type="NCBI Taxonomy" id="405034"/>
    <lineage>
        <taxon>Eukaryota</taxon>
        <taxon>Metazoa</taxon>
        <taxon>Ecdysozoa</taxon>
        <taxon>Arthropoda</taxon>
        <taxon>Hexapoda</taxon>
        <taxon>Insecta</taxon>
        <taxon>Pterygota</taxon>
        <taxon>Neoptera</taxon>
        <taxon>Endopterygota</taxon>
        <taxon>Lepidoptera</taxon>
        <taxon>Glossata</taxon>
        <taxon>Ditrysia</taxon>
        <taxon>Papilionoidea</taxon>
        <taxon>Nymphalidae</taxon>
        <taxon>Heliconiinae</taxon>
        <taxon>Argynnini</taxon>
        <taxon>Brenthis</taxon>
    </lineage>
</organism>
<gene>
    <name evidence="9" type="ORF">BINO364_LOCUS13282</name>
</gene>
<dbReference type="Pfam" id="PF08246">
    <property type="entry name" value="Inhibitor_I29"/>
    <property type="match status" value="1"/>
</dbReference>
<keyword evidence="10" id="KW-1185">Reference proteome</keyword>
<evidence type="ECO:0000259" key="8">
    <source>
        <dbReference type="SMART" id="SM00848"/>
    </source>
</evidence>